<dbReference type="GO" id="GO:0005385">
    <property type="term" value="F:zinc ion transmembrane transporter activity"/>
    <property type="evidence" value="ECO:0007669"/>
    <property type="project" value="TreeGrafter"/>
</dbReference>
<feature type="transmembrane region" description="Helical" evidence="8">
    <location>
        <begin position="114"/>
        <end position="131"/>
    </location>
</feature>
<name>A0A4R8H928_9FIRM</name>
<evidence type="ECO:0000256" key="8">
    <source>
        <dbReference type="SAM" id="Phobius"/>
    </source>
</evidence>
<feature type="transmembrane region" description="Helical" evidence="8">
    <location>
        <begin position="82"/>
        <end position="102"/>
    </location>
</feature>
<feature type="transmembrane region" description="Helical" evidence="8">
    <location>
        <begin position="179"/>
        <end position="200"/>
    </location>
</feature>
<feature type="transmembrane region" description="Helical" evidence="8">
    <location>
        <begin position="22"/>
        <end position="47"/>
    </location>
</feature>
<comment type="similarity">
    <text evidence="2">Belongs to the ZIP transporter (TC 2.A.5) family.</text>
</comment>
<reference evidence="9 10" key="1">
    <citation type="submission" date="2019-03" db="EMBL/GenBank/DDBJ databases">
        <title>Subsurface microbial communities from deep shales in Ohio and West Virginia, USA.</title>
        <authorList>
            <person name="Wrighton K."/>
        </authorList>
    </citation>
    <scope>NUCLEOTIDE SEQUENCE [LARGE SCALE GENOMIC DNA]</scope>
    <source>
        <strain evidence="9 10">MSL 6dP</strain>
    </source>
</reference>
<dbReference type="PANTHER" id="PTHR11040">
    <property type="entry name" value="ZINC/IRON TRANSPORTER"/>
    <property type="match status" value="1"/>
</dbReference>
<dbReference type="Proteomes" id="UP000295832">
    <property type="component" value="Unassembled WGS sequence"/>
</dbReference>
<evidence type="ECO:0000256" key="4">
    <source>
        <dbReference type="ARBA" id="ARBA00022692"/>
    </source>
</evidence>
<feature type="transmembrane region" description="Helical" evidence="8">
    <location>
        <begin position="206"/>
        <end position="224"/>
    </location>
</feature>
<accession>A0A4R8H928</accession>
<comment type="subcellular location">
    <subcellularLocation>
        <location evidence="1">Cell membrane</location>
        <topology evidence="1">Multi-pass membrane protein</topology>
    </subcellularLocation>
</comment>
<evidence type="ECO:0000313" key="9">
    <source>
        <dbReference type="EMBL" id="TDX52456.1"/>
    </source>
</evidence>
<dbReference type="InterPro" id="IPR003689">
    <property type="entry name" value="ZIP"/>
</dbReference>
<keyword evidence="10" id="KW-1185">Reference proteome</keyword>
<feature type="transmembrane region" description="Helical" evidence="8">
    <location>
        <begin position="54"/>
        <end position="76"/>
    </location>
</feature>
<evidence type="ECO:0000256" key="1">
    <source>
        <dbReference type="ARBA" id="ARBA00004651"/>
    </source>
</evidence>
<evidence type="ECO:0000256" key="6">
    <source>
        <dbReference type="ARBA" id="ARBA00022989"/>
    </source>
</evidence>
<sequence>MPYINLYKEFILIVWGEIMNSILLTTMVGLIAGMLGTGLGGLVTFFWRKPTNRSVSVLLGFAGGIMFSIVIIDLLPEAIENSNLFCAILGMVLGFILLNMSSCYFSHYIKESEYIQTGILLGVGIALHNFPEGLAIGAGYAVTEQLGFGLALVMAFHNFPEGLSMATPMNVGGWSPSKILFSTILPGIPMGVGAFCGAVIGEISPVFLSIILGAAGGAMLYITIFELVPGAYKFNYGLDASFGILAGLSTGILLTIIL</sequence>
<evidence type="ECO:0000256" key="5">
    <source>
        <dbReference type="ARBA" id="ARBA00022833"/>
    </source>
</evidence>
<keyword evidence="5" id="KW-0862">Zinc</keyword>
<evidence type="ECO:0000313" key="10">
    <source>
        <dbReference type="Proteomes" id="UP000295832"/>
    </source>
</evidence>
<feature type="transmembrane region" description="Helical" evidence="8">
    <location>
        <begin position="236"/>
        <end position="257"/>
    </location>
</feature>
<keyword evidence="6 8" id="KW-1133">Transmembrane helix</keyword>
<comment type="caution">
    <text evidence="9">The sequence shown here is derived from an EMBL/GenBank/DDBJ whole genome shotgun (WGS) entry which is preliminary data.</text>
</comment>
<dbReference type="AlphaFoldDB" id="A0A4R8H928"/>
<evidence type="ECO:0000256" key="2">
    <source>
        <dbReference type="ARBA" id="ARBA00006939"/>
    </source>
</evidence>
<organism evidence="9 10">
    <name type="scientific">Orenia marismortui</name>
    <dbReference type="NCBI Taxonomy" id="46469"/>
    <lineage>
        <taxon>Bacteria</taxon>
        <taxon>Bacillati</taxon>
        <taxon>Bacillota</taxon>
        <taxon>Clostridia</taxon>
        <taxon>Halanaerobiales</taxon>
        <taxon>Halobacteroidaceae</taxon>
        <taxon>Orenia</taxon>
    </lineage>
</organism>
<keyword evidence="7 8" id="KW-0472">Membrane</keyword>
<gene>
    <name evidence="9" type="ORF">C7959_10619</name>
</gene>
<dbReference type="EMBL" id="SOEG01000006">
    <property type="protein sequence ID" value="TDX52456.1"/>
    <property type="molecule type" value="Genomic_DNA"/>
</dbReference>
<dbReference type="Pfam" id="PF02535">
    <property type="entry name" value="Zip"/>
    <property type="match status" value="1"/>
</dbReference>
<dbReference type="PANTHER" id="PTHR11040:SF211">
    <property type="entry name" value="ZINC TRANSPORTER ZIP11"/>
    <property type="match status" value="1"/>
</dbReference>
<protein>
    <submittedName>
        <fullName evidence="9">ZIP family zinc transporter</fullName>
    </submittedName>
</protein>
<evidence type="ECO:0000256" key="7">
    <source>
        <dbReference type="ARBA" id="ARBA00023136"/>
    </source>
</evidence>
<dbReference type="STRING" id="926561.GCA_000379025_00800"/>
<keyword evidence="4 8" id="KW-0812">Transmembrane</keyword>
<keyword evidence="3" id="KW-1003">Cell membrane</keyword>
<proteinExistence type="inferred from homology"/>
<dbReference type="GO" id="GO:0005886">
    <property type="term" value="C:plasma membrane"/>
    <property type="evidence" value="ECO:0007669"/>
    <property type="project" value="UniProtKB-SubCell"/>
</dbReference>
<evidence type="ECO:0000256" key="3">
    <source>
        <dbReference type="ARBA" id="ARBA00022475"/>
    </source>
</evidence>